<comment type="caution">
    <text evidence="2">The sequence shown here is derived from an EMBL/GenBank/DDBJ whole genome shotgun (WGS) entry which is preliminary data.</text>
</comment>
<protein>
    <recommendedName>
        <fullName evidence="1">DUF6933 domain-containing protein</fullName>
    </recommendedName>
</protein>
<feature type="domain" description="DUF6933" evidence="1">
    <location>
        <begin position="13"/>
        <end position="171"/>
    </location>
</feature>
<dbReference type="Proteomes" id="UP001319104">
    <property type="component" value="Unassembled WGS sequence"/>
</dbReference>
<organism evidence="2 3">
    <name type="scientific">Litoribacter ruber</name>
    <dbReference type="NCBI Taxonomy" id="702568"/>
    <lineage>
        <taxon>Bacteria</taxon>
        <taxon>Pseudomonadati</taxon>
        <taxon>Bacteroidota</taxon>
        <taxon>Cytophagia</taxon>
        <taxon>Cytophagales</taxon>
        <taxon>Cyclobacteriaceae</taxon>
        <taxon>Litoribacter</taxon>
    </lineage>
</organism>
<reference evidence="2 3" key="1">
    <citation type="submission" date="2021-05" db="EMBL/GenBank/DDBJ databases">
        <authorList>
            <person name="Zhang Z.D."/>
            <person name="Osman G."/>
        </authorList>
    </citation>
    <scope>NUCLEOTIDE SEQUENCE [LARGE SCALE GENOMIC DNA]</scope>
    <source>
        <strain evidence="2 3">KCTC 32217</strain>
    </source>
</reference>
<evidence type="ECO:0000259" key="1">
    <source>
        <dbReference type="Pfam" id="PF22016"/>
    </source>
</evidence>
<dbReference type="Pfam" id="PF22016">
    <property type="entry name" value="DUF6933"/>
    <property type="match status" value="1"/>
</dbReference>
<keyword evidence="3" id="KW-1185">Reference proteome</keyword>
<proteinExistence type="predicted"/>
<accession>A0AAP2G5E8</accession>
<dbReference type="EMBL" id="JAHCMY010000005">
    <property type="protein sequence ID" value="MBS9524453.1"/>
    <property type="molecule type" value="Genomic_DNA"/>
</dbReference>
<name>A0AAP2G5E8_9BACT</name>
<evidence type="ECO:0000313" key="2">
    <source>
        <dbReference type="EMBL" id="MBS9524453.1"/>
    </source>
</evidence>
<sequence length="186" mass="22451">MQEKSDIVSLYFSKKLKGMIGTEFFDMATVPEDNITDEFYRWYGDIFYVNRKKYLIFSNGLTKFSFVIPDFRVEKKSSFFRKFCHYLTEALKHHNHDPEIYSGSWEFFSHDTVVNRSAMAHLSQLKDMCEHVIKIEHYLIEKKEELEYLNHYVNNWITTYKDKKGYHKPKEVFVEELEKRGLLVEK</sequence>
<evidence type="ECO:0000313" key="3">
    <source>
        <dbReference type="Proteomes" id="UP001319104"/>
    </source>
</evidence>
<dbReference type="RefSeq" id="WP_213945316.1">
    <property type="nucleotide sequence ID" value="NZ_JAHCMY010000005.1"/>
</dbReference>
<dbReference type="InterPro" id="IPR053864">
    <property type="entry name" value="DUF6933"/>
</dbReference>
<dbReference type="AlphaFoldDB" id="A0AAP2G5E8"/>
<gene>
    <name evidence="2" type="ORF">KI659_10545</name>
</gene>